<evidence type="ECO:0000313" key="8">
    <source>
        <dbReference type="EMBL" id="NHM13805.1"/>
    </source>
</evidence>
<dbReference type="PROSITE" id="PS51686">
    <property type="entry name" value="SAM_MT_RSMB_NOP"/>
    <property type="match status" value="1"/>
</dbReference>
<feature type="binding site" evidence="5">
    <location>
        <position position="505"/>
    </location>
    <ligand>
        <name>S-adenosyl-L-methionine</name>
        <dbReference type="ChEBI" id="CHEBI:59789"/>
    </ligand>
</feature>
<comment type="caution">
    <text evidence="5">Lacks conserved residue(s) required for the propagation of feature annotation.</text>
</comment>
<dbReference type="SUPFAM" id="SSF48013">
    <property type="entry name" value="NusB-like"/>
    <property type="match status" value="1"/>
</dbReference>
<evidence type="ECO:0000313" key="10">
    <source>
        <dbReference type="Proteomes" id="UP000636394"/>
    </source>
</evidence>
<dbReference type="GO" id="GO:0006355">
    <property type="term" value="P:regulation of DNA-templated transcription"/>
    <property type="evidence" value="ECO:0007669"/>
    <property type="project" value="InterPro"/>
</dbReference>
<dbReference type="PANTHER" id="PTHR22807">
    <property type="entry name" value="NOP2 YEAST -RELATED NOL1/NOP2/FMU SUN DOMAIN-CONTAINING"/>
    <property type="match status" value="1"/>
</dbReference>
<dbReference type="InterPro" id="IPR001678">
    <property type="entry name" value="MeTrfase_RsmB-F_NOP2_dom"/>
</dbReference>
<dbReference type="Gene3D" id="3.40.50.150">
    <property type="entry name" value="Vaccinia Virus protein VP39"/>
    <property type="match status" value="1"/>
</dbReference>
<feature type="region of interest" description="Disordered" evidence="6">
    <location>
        <begin position="1"/>
        <end position="188"/>
    </location>
</feature>
<keyword evidence="2 5" id="KW-0808">Transferase</keyword>
<feature type="compositionally biased region" description="Basic and acidic residues" evidence="6">
    <location>
        <begin position="1"/>
        <end position="23"/>
    </location>
</feature>
<evidence type="ECO:0000256" key="6">
    <source>
        <dbReference type="SAM" id="MobiDB-lite"/>
    </source>
</evidence>
<evidence type="ECO:0000256" key="5">
    <source>
        <dbReference type="PROSITE-ProRule" id="PRU01023"/>
    </source>
</evidence>
<dbReference type="InterPro" id="IPR029063">
    <property type="entry name" value="SAM-dependent_MTases_sf"/>
</dbReference>
<comment type="similarity">
    <text evidence="5">Belongs to the class I-like SAM-binding methyltransferase superfamily. RsmB/NOP family.</text>
</comment>
<keyword evidence="10" id="KW-1185">Reference proteome</keyword>
<name>A0A9E6MPL9_9ACTN</name>
<evidence type="ECO:0000256" key="4">
    <source>
        <dbReference type="ARBA" id="ARBA00022884"/>
    </source>
</evidence>
<dbReference type="GO" id="GO:0008173">
    <property type="term" value="F:RNA methyltransferase activity"/>
    <property type="evidence" value="ECO:0007669"/>
    <property type="project" value="InterPro"/>
</dbReference>
<dbReference type="Proteomes" id="UP000636394">
    <property type="component" value="Unassembled WGS sequence"/>
</dbReference>
<evidence type="ECO:0000313" key="11">
    <source>
        <dbReference type="Proteomes" id="UP000671910"/>
    </source>
</evidence>
<keyword evidence="3 5" id="KW-0949">S-adenosyl-L-methionine</keyword>
<dbReference type="Proteomes" id="UP000671910">
    <property type="component" value="Chromosome"/>
</dbReference>
<sequence length="697" mass="75631">MTDSNANRHESGDRSRGRGDARGPRRGSGGFRGQGGRPSGPRKGPRSGSDDRSPYRRREDGADGGRGPRSGKPGGRDGSRKPYDRDGRGPARGRGGDSRGKGRDGGDRFRSDRPRGDKPFRQGPGKPAPSHGGEDVRRDNRREDARPRRSDDVRQAADAAPEAAERTPTGFAGRPDRPRKQRSRATPARLAALGAVRTIRERDAYAQDVIGKDIDRSALSPEDRAFATRLVLGVVSASGTLDDIINRMLEDPRDISPQVRDALRISAYEIMFLDKIYHAAVDQGVELVKSVAPPAAGVANFVLRSIVRMRSEFPFGDPTQDVEALARLHAFPAWMAILLMSDLGPETSIAFMRASNEPAPLFIAVNEAKTREDLVRRVFDRLEEPIERVSVSVDEVPGCLRVDEPRTLLLPDVKRLINQGRILVSDAASQHIAASVLPDEMPKSFLEVGAGRATKTILIQSDACRRWGKQIEDYVTLDNHAFKTSILRERTEKYGIHVAESVTGDVLAIDELMPGRRFDEVFLDAPCSGLGTLRRHPEIRWRLKPEDVVEAARTQLAMLKALAGHVEVGGMLAYATCSVTHMENNSVAKAFLESDEGAAFRLAPIAGKACIATRLDVDGPDAHFAVRFVRVAEDEPKRAPEAAEVDDAACETAAGEAVDVDEATVEAVTETVEAAAETKASLVDAAADEAIGAEPKA</sequence>
<evidence type="ECO:0000256" key="1">
    <source>
        <dbReference type="ARBA" id="ARBA00022603"/>
    </source>
</evidence>
<evidence type="ECO:0000256" key="3">
    <source>
        <dbReference type="ARBA" id="ARBA00022691"/>
    </source>
</evidence>
<dbReference type="GO" id="GO:0001510">
    <property type="term" value="P:RNA methylation"/>
    <property type="evidence" value="ECO:0007669"/>
    <property type="project" value="InterPro"/>
</dbReference>
<dbReference type="KEGG" id="ebz:J7S26_04505"/>
<feature type="compositionally biased region" description="Basic and acidic residues" evidence="6">
    <location>
        <begin position="48"/>
        <end position="63"/>
    </location>
</feature>
<dbReference type="GO" id="GO:0003723">
    <property type="term" value="F:RNA binding"/>
    <property type="evidence" value="ECO:0007669"/>
    <property type="project" value="UniProtKB-UniRule"/>
</dbReference>
<feature type="binding site" evidence="5">
    <location>
        <position position="524"/>
    </location>
    <ligand>
        <name>S-adenosyl-L-methionine</name>
        <dbReference type="ChEBI" id="CHEBI:59789"/>
    </ligand>
</feature>
<dbReference type="InterPro" id="IPR023267">
    <property type="entry name" value="RCMT"/>
</dbReference>
<dbReference type="Pfam" id="PF01189">
    <property type="entry name" value="Methyltr_RsmB-F"/>
    <property type="match status" value="1"/>
</dbReference>
<feature type="active site" description="Nucleophile" evidence="5">
    <location>
        <position position="577"/>
    </location>
</feature>
<organism evidence="9 11">
    <name type="scientific">Xiamenia xianingshaonis</name>
    <dbReference type="NCBI Taxonomy" id="2682776"/>
    <lineage>
        <taxon>Bacteria</taxon>
        <taxon>Bacillati</taxon>
        <taxon>Actinomycetota</taxon>
        <taxon>Coriobacteriia</taxon>
        <taxon>Eggerthellales</taxon>
        <taxon>Eggerthellaceae</taxon>
        <taxon>Xiamenia</taxon>
    </lineage>
</organism>
<evidence type="ECO:0000259" key="7">
    <source>
        <dbReference type="PROSITE" id="PS51686"/>
    </source>
</evidence>
<evidence type="ECO:0000256" key="2">
    <source>
        <dbReference type="ARBA" id="ARBA00022679"/>
    </source>
</evidence>
<protein>
    <submittedName>
        <fullName evidence="9">rRNA methyltransferase</fullName>
    </submittedName>
</protein>
<dbReference type="AlphaFoldDB" id="A0A9E6MPL9"/>
<dbReference type="EMBL" id="WPCR01000003">
    <property type="protein sequence ID" value="NHM13805.1"/>
    <property type="molecule type" value="Genomic_DNA"/>
</dbReference>
<gene>
    <name evidence="8" type="ORF">GMI68_03285</name>
    <name evidence="9" type="ORF">J7S26_04505</name>
</gene>
<keyword evidence="1 5" id="KW-0489">Methyltransferase</keyword>
<evidence type="ECO:0000313" key="9">
    <source>
        <dbReference type="EMBL" id="QTU83667.1"/>
    </source>
</evidence>
<feature type="domain" description="SAM-dependent MTase RsmB/NOP-type" evidence="7">
    <location>
        <begin position="351"/>
        <end position="631"/>
    </location>
</feature>
<dbReference type="PANTHER" id="PTHR22807:SF53">
    <property type="entry name" value="RIBOSOMAL RNA SMALL SUBUNIT METHYLTRANSFERASE B-RELATED"/>
    <property type="match status" value="1"/>
</dbReference>
<dbReference type="SUPFAM" id="SSF53335">
    <property type="entry name" value="S-adenosyl-L-methionine-dependent methyltransferases"/>
    <property type="match status" value="1"/>
</dbReference>
<dbReference type="InterPro" id="IPR006027">
    <property type="entry name" value="NusB_RsmB_TIM44"/>
</dbReference>
<feature type="binding site" evidence="5">
    <location>
        <position position="478"/>
    </location>
    <ligand>
        <name>S-adenosyl-L-methionine</name>
        <dbReference type="ChEBI" id="CHEBI:59789"/>
    </ligand>
</feature>
<dbReference type="Gene3D" id="1.10.940.10">
    <property type="entry name" value="NusB-like"/>
    <property type="match status" value="1"/>
</dbReference>
<keyword evidence="4 5" id="KW-0694">RNA-binding</keyword>
<dbReference type="InterPro" id="IPR049560">
    <property type="entry name" value="MeTrfase_RsmB-F_NOP2_cat"/>
</dbReference>
<dbReference type="EMBL" id="CP072829">
    <property type="protein sequence ID" value="QTU83667.1"/>
    <property type="molecule type" value="Genomic_DNA"/>
</dbReference>
<feature type="compositionally biased region" description="Basic and acidic residues" evidence="6">
    <location>
        <begin position="74"/>
        <end position="120"/>
    </location>
</feature>
<reference evidence="9" key="2">
    <citation type="submission" date="2021-04" db="EMBL/GenBank/DDBJ databases">
        <title>Novel species in family Eggerthellaceae.</title>
        <authorList>
            <person name="Zhang G."/>
        </authorList>
    </citation>
    <scope>NUCLEOTIDE SEQUENCE</scope>
    <source>
        <strain evidence="9">Zg-886</strain>
    </source>
</reference>
<reference evidence="8 10" key="1">
    <citation type="submission" date="2019-11" db="EMBL/GenBank/DDBJ databases">
        <title>Eggerthellaceae novel genus isolated from the rectal contents of marmort.</title>
        <authorList>
            <person name="Zhang G."/>
        </authorList>
    </citation>
    <scope>NUCLEOTIDE SEQUENCE [LARGE SCALE GENOMIC DNA]</scope>
    <source>
        <strain evidence="8">Zg-886</strain>
        <strain evidence="10">zg-886</strain>
    </source>
</reference>
<accession>A0A9E6MPL9</accession>
<feature type="compositionally biased region" description="Gly residues" evidence="6">
    <location>
        <begin position="26"/>
        <end position="38"/>
    </location>
</feature>
<feature type="compositionally biased region" description="Basic and acidic residues" evidence="6">
    <location>
        <begin position="132"/>
        <end position="155"/>
    </location>
</feature>
<dbReference type="InterPro" id="IPR035926">
    <property type="entry name" value="NusB-like_sf"/>
</dbReference>
<dbReference type="PRINTS" id="PR02008">
    <property type="entry name" value="RCMTFAMILY"/>
</dbReference>
<proteinExistence type="inferred from homology"/>
<dbReference type="Pfam" id="PF01029">
    <property type="entry name" value="NusB"/>
    <property type="match status" value="1"/>
</dbReference>